<proteinExistence type="predicted"/>
<reference evidence="1" key="1">
    <citation type="submission" date="2020-03" db="EMBL/GenBank/DDBJ databases">
        <title>The deep terrestrial virosphere.</title>
        <authorList>
            <person name="Holmfeldt K."/>
            <person name="Nilsson E."/>
            <person name="Simone D."/>
            <person name="Lopez-Fernandez M."/>
            <person name="Wu X."/>
            <person name="de Brujin I."/>
            <person name="Lundin D."/>
            <person name="Andersson A."/>
            <person name="Bertilsson S."/>
            <person name="Dopson M."/>
        </authorList>
    </citation>
    <scope>NUCLEOTIDE SEQUENCE</scope>
    <source>
        <strain evidence="1">MM171B00591</strain>
    </source>
</reference>
<sequence>MNKFLLSLLPRLCYNNKRECPAFREVDWIEETGVCILSTCADMIQADLNFEIFDNESYLKAAFSEEEFFRWKYLQPLKDNLQIIRKTEDPKE</sequence>
<evidence type="ECO:0000313" key="1">
    <source>
        <dbReference type="EMBL" id="QJB03671.1"/>
    </source>
</evidence>
<protein>
    <submittedName>
        <fullName evidence="1">Uncharacterized protein</fullName>
    </submittedName>
</protein>
<accession>A0A6M3M763</accession>
<gene>
    <name evidence="1" type="ORF">MM171B00591_0031</name>
</gene>
<name>A0A6M3M763_9ZZZZ</name>
<organism evidence="1">
    <name type="scientific">viral metagenome</name>
    <dbReference type="NCBI Taxonomy" id="1070528"/>
    <lineage>
        <taxon>unclassified sequences</taxon>
        <taxon>metagenomes</taxon>
        <taxon>organismal metagenomes</taxon>
    </lineage>
</organism>
<dbReference type="AlphaFoldDB" id="A0A6M3M763"/>
<dbReference type="EMBL" id="MT143855">
    <property type="protein sequence ID" value="QJB03671.1"/>
    <property type="molecule type" value="Genomic_DNA"/>
</dbReference>